<comment type="caution">
    <text evidence="3">The sequence shown here is derived from an EMBL/GenBank/DDBJ whole genome shotgun (WGS) entry which is preliminary data.</text>
</comment>
<feature type="compositionally biased region" description="Basic and acidic residues" evidence="1">
    <location>
        <begin position="163"/>
        <end position="184"/>
    </location>
</feature>
<dbReference type="Proteomes" id="UP000321249">
    <property type="component" value="Unassembled WGS sequence"/>
</dbReference>
<proteinExistence type="predicted"/>
<dbReference type="EMBL" id="VOQQ01000001">
    <property type="protein sequence ID" value="TXC64098.1"/>
    <property type="molecule type" value="Genomic_DNA"/>
</dbReference>
<dbReference type="PROSITE" id="PS51257">
    <property type="entry name" value="PROKAR_LIPOPROTEIN"/>
    <property type="match status" value="1"/>
</dbReference>
<feature type="signal peptide" evidence="2">
    <location>
        <begin position="1"/>
        <end position="21"/>
    </location>
</feature>
<gene>
    <name evidence="3" type="ORF">FRZ32_10770</name>
</gene>
<feature type="compositionally biased region" description="Basic and acidic residues" evidence="1">
    <location>
        <begin position="191"/>
        <end position="231"/>
    </location>
</feature>
<evidence type="ECO:0000313" key="4">
    <source>
        <dbReference type="Proteomes" id="UP000321249"/>
    </source>
</evidence>
<protein>
    <submittedName>
        <fullName evidence="3">Uncharacterized protein</fullName>
    </submittedName>
</protein>
<keyword evidence="2" id="KW-0732">Signal</keyword>
<feature type="region of interest" description="Disordered" evidence="1">
    <location>
        <begin position="139"/>
        <end position="277"/>
    </location>
</feature>
<feature type="chain" id="PRO_5023093474" evidence="2">
    <location>
        <begin position="22"/>
        <end position="277"/>
    </location>
</feature>
<keyword evidence="4" id="KW-1185">Reference proteome</keyword>
<reference evidence="3 4" key="1">
    <citation type="journal article" date="2015" name="J. Microbiol.">
        <title>Sphingosinicella ginsenosidimutans sp. nov., with ginsenoside converting activity.</title>
        <authorList>
            <person name="Kim J.K."/>
            <person name="Kang M.S."/>
            <person name="Park S.C."/>
            <person name="Kim K.M."/>
            <person name="Choi K."/>
            <person name="Yoon M.H."/>
            <person name="Im W.T."/>
        </authorList>
    </citation>
    <scope>NUCLEOTIDE SEQUENCE [LARGE SCALE GENOMIC DNA]</scope>
    <source>
        <strain evidence="3 4">BS-11</strain>
    </source>
</reference>
<sequence length="277" mass="29865">MKPVRLLPPLAILLAMSACNGAASSDNVAANADLTANDTIANDEMAAENIDEGDASAEVAPLPAPPNDLSADDAAPLVQATQVAAEIAQDSSVERVPYQDGWAWRRNGQIIRTASRDGTRVSYFRPGESAPFYVQQGDRGFAYSGGQPRRAYDRSGHAAQVDAARRAEAERLAQQSRREREEAQRAPSRPTPDRNRPGRPDANDGNRHDGDHARPDGDHRPNAGNNADHRPNAGGNDGRRPGAGTDRTQNDRRSNDRRRAGSDDDDQNGNRLGSRGH</sequence>
<accession>A0A5C6TWI8</accession>
<name>A0A5C6TWI8_9SPHN</name>
<feature type="region of interest" description="Disordered" evidence="1">
    <location>
        <begin position="53"/>
        <end position="72"/>
    </location>
</feature>
<dbReference type="OrthoDB" id="7585944at2"/>
<dbReference type="AlphaFoldDB" id="A0A5C6TWI8"/>
<evidence type="ECO:0000256" key="1">
    <source>
        <dbReference type="SAM" id="MobiDB-lite"/>
    </source>
</evidence>
<dbReference type="RefSeq" id="WP_147043504.1">
    <property type="nucleotide sequence ID" value="NZ_BAABIR010000001.1"/>
</dbReference>
<evidence type="ECO:0000256" key="2">
    <source>
        <dbReference type="SAM" id="SignalP"/>
    </source>
</evidence>
<evidence type="ECO:0000313" key="3">
    <source>
        <dbReference type="EMBL" id="TXC64098.1"/>
    </source>
</evidence>
<organism evidence="3 4">
    <name type="scientific">Allosphingosinicella ginsenosidimutans</name>
    <dbReference type="NCBI Taxonomy" id="1176539"/>
    <lineage>
        <taxon>Bacteria</taxon>
        <taxon>Pseudomonadati</taxon>
        <taxon>Pseudomonadota</taxon>
        <taxon>Alphaproteobacteria</taxon>
        <taxon>Sphingomonadales</taxon>
        <taxon>Sphingomonadaceae</taxon>
        <taxon>Allosphingosinicella</taxon>
    </lineage>
</organism>
<feature type="compositionally biased region" description="Basic and acidic residues" evidence="1">
    <location>
        <begin position="248"/>
        <end position="262"/>
    </location>
</feature>